<gene>
    <name evidence="3" type="ORF">BJY26_003526</name>
</gene>
<dbReference type="Pfam" id="PF07690">
    <property type="entry name" value="MFS_1"/>
    <property type="match status" value="1"/>
</dbReference>
<evidence type="ECO:0008006" key="5">
    <source>
        <dbReference type="Google" id="ProtNLM"/>
    </source>
</evidence>
<feature type="transmembrane region" description="Helical" evidence="2">
    <location>
        <begin position="166"/>
        <end position="185"/>
    </location>
</feature>
<dbReference type="RefSeq" id="WP_179429479.1">
    <property type="nucleotide sequence ID" value="NZ_JACBZP010000001.1"/>
</dbReference>
<keyword evidence="2" id="KW-0472">Membrane</keyword>
<keyword evidence="2" id="KW-0812">Transmembrane</keyword>
<dbReference type="Gene3D" id="1.20.1250.20">
    <property type="entry name" value="MFS general substrate transporter like domains"/>
    <property type="match status" value="1"/>
</dbReference>
<name>A0A7Z0D5F4_9MICO</name>
<protein>
    <recommendedName>
        <fullName evidence="5">MFS transporter</fullName>
    </recommendedName>
</protein>
<dbReference type="Proteomes" id="UP000539111">
    <property type="component" value="Unassembled WGS sequence"/>
</dbReference>
<feature type="transmembrane region" description="Helical" evidence="2">
    <location>
        <begin position="230"/>
        <end position="250"/>
    </location>
</feature>
<dbReference type="EMBL" id="JACBZP010000001">
    <property type="protein sequence ID" value="NYI69220.1"/>
    <property type="molecule type" value="Genomic_DNA"/>
</dbReference>
<sequence length="405" mass="39712">MKFPARRSSSRSPAALVSLTATVSVSVAIFFTLYSLIPVTRADAPGLSSVFVGTMMAFVMGVQVFTPALVRRLSLRYVLTGSALLLAAGALVTGMAAATPTLLIGAVATGAGFGVLIVAGAQGVALLVPPTKLGRALGTYGLFTMAASALGSPAGVQLALTFSSPVFGICAFAAGIIAAGLSFGIPAGVGRTPSGPSVDNVDNSGESGESTTNAQASSGTERKPRTRPSLVANAPWLVLSLLLAAVVVLSHGLSSLPVLASAYGRAAVVVFAVQAGNALGRGIGGELEAKVEAGGAATTGAVLLAAGGVVGVLVGGSAAVIASGLLIGLGVGIVQTVTLHVAMRRLDSGPASVVWNLSVDGGLWVGGILWGVALTAGLLTAGVLAVSAAAIIIGAGVTAQLRRRA</sequence>
<feature type="transmembrane region" description="Helical" evidence="2">
    <location>
        <begin position="291"/>
        <end position="314"/>
    </location>
</feature>
<dbReference type="SUPFAM" id="SSF103473">
    <property type="entry name" value="MFS general substrate transporter"/>
    <property type="match status" value="1"/>
</dbReference>
<evidence type="ECO:0000313" key="3">
    <source>
        <dbReference type="EMBL" id="NYI69220.1"/>
    </source>
</evidence>
<keyword evidence="2" id="KW-1133">Transmembrane helix</keyword>
<accession>A0A7Z0D5F4</accession>
<reference evidence="3 4" key="1">
    <citation type="submission" date="2020-07" db="EMBL/GenBank/DDBJ databases">
        <title>Sequencing the genomes of 1000 actinobacteria strains.</title>
        <authorList>
            <person name="Klenk H.-P."/>
        </authorList>
    </citation>
    <scope>NUCLEOTIDE SEQUENCE [LARGE SCALE GENOMIC DNA]</scope>
    <source>
        <strain evidence="3 4">DSM 26341</strain>
    </source>
</reference>
<dbReference type="InterPro" id="IPR011701">
    <property type="entry name" value="MFS"/>
</dbReference>
<dbReference type="InterPro" id="IPR036259">
    <property type="entry name" value="MFS_trans_sf"/>
</dbReference>
<evidence type="ECO:0000313" key="4">
    <source>
        <dbReference type="Proteomes" id="UP000539111"/>
    </source>
</evidence>
<dbReference type="GO" id="GO:0022857">
    <property type="term" value="F:transmembrane transporter activity"/>
    <property type="evidence" value="ECO:0007669"/>
    <property type="project" value="InterPro"/>
</dbReference>
<feature type="transmembrane region" description="Helical" evidence="2">
    <location>
        <begin position="103"/>
        <end position="128"/>
    </location>
</feature>
<evidence type="ECO:0000256" key="1">
    <source>
        <dbReference type="SAM" id="MobiDB-lite"/>
    </source>
</evidence>
<comment type="caution">
    <text evidence="3">The sequence shown here is derived from an EMBL/GenBank/DDBJ whole genome shotgun (WGS) entry which is preliminary data.</text>
</comment>
<feature type="transmembrane region" description="Helical" evidence="2">
    <location>
        <begin position="320"/>
        <end position="341"/>
    </location>
</feature>
<dbReference type="AlphaFoldDB" id="A0A7Z0D5F4"/>
<feature type="transmembrane region" description="Helical" evidence="2">
    <location>
        <begin position="140"/>
        <end position="160"/>
    </location>
</feature>
<feature type="region of interest" description="Disordered" evidence="1">
    <location>
        <begin position="194"/>
        <end position="227"/>
    </location>
</feature>
<keyword evidence="4" id="KW-1185">Reference proteome</keyword>
<organism evidence="3 4">
    <name type="scientific">Spelaeicoccus albus</name>
    <dbReference type="NCBI Taxonomy" id="1280376"/>
    <lineage>
        <taxon>Bacteria</taxon>
        <taxon>Bacillati</taxon>
        <taxon>Actinomycetota</taxon>
        <taxon>Actinomycetes</taxon>
        <taxon>Micrococcales</taxon>
        <taxon>Brevibacteriaceae</taxon>
        <taxon>Spelaeicoccus</taxon>
    </lineage>
</organism>
<feature type="transmembrane region" description="Helical" evidence="2">
    <location>
        <begin position="12"/>
        <end position="37"/>
    </location>
</feature>
<feature type="transmembrane region" description="Helical" evidence="2">
    <location>
        <begin position="49"/>
        <end position="70"/>
    </location>
</feature>
<feature type="transmembrane region" description="Helical" evidence="2">
    <location>
        <begin position="77"/>
        <end position="97"/>
    </location>
</feature>
<evidence type="ECO:0000256" key="2">
    <source>
        <dbReference type="SAM" id="Phobius"/>
    </source>
</evidence>
<proteinExistence type="predicted"/>
<feature type="transmembrane region" description="Helical" evidence="2">
    <location>
        <begin position="262"/>
        <end position="279"/>
    </location>
</feature>
<feature type="compositionally biased region" description="Polar residues" evidence="1">
    <location>
        <begin position="194"/>
        <end position="219"/>
    </location>
</feature>
<feature type="transmembrane region" description="Helical" evidence="2">
    <location>
        <begin position="353"/>
        <end position="372"/>
    </location>
</feature>
<feature type="transmembrane region" description="Helical" evidence="2">
    <location>
        <begin position="378"/>
        <end position="399"/>
    </location>
</feature>